<dbReference type="AlphaFoldDB" id="A0A7J7P4B3"/>
<evidence type="ECO:0000313" key="10">
    <source>
        <dbReference type="Proteomes" id="UP000541444"/>
    </source>
</evidence>
<dbReference type="GO" id="GO:0003677">
    <property type="term" value="F:DNA binding"/>
    <property type="evidence" value="ECO:0007669"/>
    <property type="project" value="UniProtKB-KW"/>
</dbReference>
<evidence type="ECO:0000256" key="2">
    <source>
        <dbReference type="ARBA" id="ARBA00023015"/>
    </source>
</evidence>
<keyword evidence="6" id="KW-0539">Nucleus</keyword>
<gene>
    <name evidence="9" type="ORF">GIB67_040780</name>
</gene>
<dbReference type="FunFam" id="3.30.730.10:FF:000001">
    <property type="entry name" value="Ethylene-responsive transcription factor 2"/>
    <property type="match status" value="1"/>
</dbReference>
<comment type="subcellular location">
    <subcellularLocation>
        <location evidence="1">Nucleus</location>
    </subcellularLocation>
</comment>
<dbReference type="EMBL" id="JACGCM010000276">
    <property type="protein sequence ID" value="KAF6174287.1"/>
    <property type="molecule type" value="Genomic_DNA"/>
</dbReference>
<dbReference type="Gene3D" id="3.30.730.10">
    <property type="entry name" value="AP2/ERF domain"/>
    <property type="match status" value="1"/>
</dbReference>
<evidence type="ECO:0000256" key="6">
    <source>
        <dbReference type="ARBA" id="ARBA00023242"/>
    </source>
</evidence>
<evidence type="ECO:0000256" key="3">
    <source>
        <dbReference type="ARBA" id="ARBA00023125"/>
    </source>
</evidence>
<dbReference type="OrthoDB" id="1918918at2759"/>
<organism evidence="9 10">
    <name type="scientific">Kingdonia uniflora</name>
    <dbReference type="NCBI Taxonomy" id="39325"/>
    <lineage>
        <taxon>Eukaryota</taxon>
        <taxon>Viridiplantae</taxon>
        <taxon>Streptophyta</taxon>
        <taxon>Embryophyta</taxon>
        <taxon>Tracheophyta</taxon>
        <taxon>Spermatophyta</taxon>
        <taxon>Magnoliopsida</taxon>
        <taxon>Ranunculales</taxon>
        <taxon>Circaeasteraceae</taxon>
        <taxon>Kingdonia</taxon>
    </lineage>
</organism>
<evidence type="ECO:0000313" key="9">
    <source>
        <dbReference type="EMBL" id="KAF6174287.1"/>
    </source>
</evidence>
<dbReference type="InterPro" id="IPR051032">
    <property type="entry name" value="AP2/ERF_TF_ERF_subfamily"/>
</dbReference>
<evidence type="ECO:0000256" key="5">
    <source>
        <dbReference type="ARBA" id="ARBA00023163"/>
    </source>
</evidence>
<keyword evidence="2" id="KW-0805">Transcription regulation</keyword>
<sequence>MIKPCSKKKRSDYAINANTGRYKGVRMRKWGKWVAEIRLPNSRDRVWLGSYDTPEKAARAFDAAMYCIRGPTAKFNFPVNVPDIPRYEDMTASQIQAAASKYANTVGVGVGVVEEDAVELNPLMELDVPTMSPGFLAEFGGHLDCFFNAMPRALEGEEELEDGIMVDGGAFYQSPQFWSF</sequence>
<feature type="domain" description="AP2/ERF" evidence="8">
    <location>
        <begin position="21"/>
        <end position="78"/>
    </location>
</feature>
<dbReference type="PANTHER" id="PTHR31985">
    <property type="entry name" value="ETHYLENE-RESPONSIVE TRANSCRIPTION FACTOR ERF042-RELATED"/>
    <property type="match status" value="1"/>
</dbReference>
<dbReference type="CDD" id="cd00018">
    <property type="entry name" value="AP2"/>
    <property type="match status" value="1"/>
</dbReference>
<dbReference type="Pfam" id="PF00847">
    <property type="entry name" value="AP2"/>
    <property type="match status" value="1"/>
</dbReference>
<dbReference type="SMART" id="SM00380">
    <property type="entry name" value="AP2"/>
    <property type="match status" value="1"/>
</dbReference>
<reference evidence="9 10" key="1">
    <citation type="journal article" date="2020" name="IScience">
        <title>Genome Sequencing of the Endangered Kingdonia uniflora (Circaeasteraceae, Ranunculales) Reveals Potential Mechanisms of Evolutionary Specialization.</title>
        <authorList>
            <person name="Sun Y."/>
            <person name="Deng T."/>
            <person name="Zhang A."/>
            <person name="Moore M.J."/>
            <person name="Landis J.B."/>
            <person name="Lin N."/>
            <person name="Zhang H."/>
            <person name="Zhang X."/>
            <person name="Huang J."/>
            <person name="Zhang X."/>
            <person name="Sun H."/>
            <person name="Wang H."/>
        </authorList>
    </citation>
    <scope>NUCLEOTIDE SEQUENCE [LARGE SCALE GENOMIC DNA]</scope>
    <source>
        <strain evidence="9">TB1705</strain>
        <tissue evidence="9">Leaf</tissue>
    </source>
</reference>
<dbReference type="InterPro" id="IPR016177">
    <property type="entry name" value="DNA-bd_dom_sf"/>
</dbReference>
<dbReference type="InterPro" id="IPR001471">
    <property type="entry name" value="AP2/ERF_dom"/>
</dbReference>
<name>A0A7J7P4B3_9MAGN</name>
<dbReference type="SUPFAM" id="SSF54171">
    <property type="entry name" value="DNA-binding domain"/>
    <property type="match status" value="1"/>
</dbReference>
<dbReference type="PANTHER" id="PTHR31985:SF215">
    <property type="entry name" value="OS02G0781300 PROTEIN"/>
    <property type="match status" value="1"/>
</dbReference>
<evidence type="ECO:0000256" key="7">
    <source>
        <dbReference type="ARBA" id="ARBA00024343"/>
    </source>
</evidence>
<dbReference type="InterPro" id="IPR036955">
    <property type="entry name" value="AP2/ERF_dom_sf"/>
</dbReference>
<keyword evidence="5" id="KW-0804">Transcription</keyword>
<protein>
    <recommendedName>
        <fullName evidence="8">AP2/ERF domain-containing protein</fullName>
    </recommendedName>
</protein>
<accession>A0A7J7P4B3</accession>
<evidence type="ECO:0000256" key="1">
    <source>
        <dbReference type="ARBA" id="ARBA00004123"/>
    </source>
</evidence>
<comment type="caution">
    <text evidence="9">The sequence shown here is derived from an EMBL/GenBank/DDBJ whole genome shotgun (WGS) entry which is preliminary data.</text>
</comment>
<comment type="similarity">
    <text evidence="7">Belongs to the AP2/ERF transcription factor family. ERF subfamily.</text>
</comment>
<dbReference type="GO" id="GO:0005634">
    <property type="term" value="C:nucleus"/>
    <property type="evidence" value="ECO:0007669"/>
    <property type="project" value="UniProtKB-SubCell"/>
</dbReference>
<keyword evidence="3" id="KW-0238">DNA-binding</keyword>
<dbReference type="Proteomes" id="UP000541444">
    <property type="component" value="Unassembled WGS sequence"/>
</dbReference>
<keyword evidence="4" id="KW-0010">Activator</keyword>
<dbReference type="PROSITE" id="PS51032">
    <property type="entry name" value="AP2_ERF"/>
    <property type="match status" value="1"/>
</dbReference>
<evidence type="ECO:0000256" key="4">
    <source>
        <dbReference type="ARBA" id="ARBA00023159"/>
    </source>
</evidence>
<proteinExistence type="inferred from homology"/>
<dbReference type="GO" id="GO:0003700">
    <property type="term" value="F:DNA-binding transcription factor activity"/>
    <property type="evidence" value="ECO:0007669"/>
    <property type="project" value="InterPro"/>
</dbReference>
<dbReference type="PRINTS" id="PR00367">
    <property type="entry name" value="ETHRSPELEMNT"/>
</dbReference>
<evidence type="ECO:0000259" key="8">
    <source>
        <dbReference type="PROSITE" id="PS51032"/>
    </source>
</evidence>
<keyword evidence="10" id="KW-1185">Reference proteome</keyword>